<keyword evidence="8" id="KW-1185">Reference proteome</keyword>
<gene>
    <name evidence="7" type="ORF">CVM73_32070</name>
</gene>
<dbReference type="PANTHER" id="PTHR30386">
    <property type="entry name" value="MEMBRANE FUSION SUBUNIT OF EMRAB-TOLC MULTIDRUG EFFLUX PUMP"/>
    <property type="match status" value="1"/>
</dbReference>
<evidence type="ECO:0000256" key="1">
    <source>
        <dbReference type="ARBA" id="ARBA00004167"/>
    </source>
</evidence>
<dbReference type="GO" id="GO:0016020">
    <property type="term" value="C:membrane"/>
    <property type="evidence" value="ECO:0007669"/>
    <property type="project" value="UniProtKB-SubCell"/>
</dbReference>
<dbReference type="EMBL" id="PGVG01000040">
    <property type="protein sequence ID" value="PJG51254.1"/>
    <property type="molecule type" value="Genomic_DNA"/>
</dbReference>
<dbReference type="PANTHER" id="PTHR30386:SF26">
    <property type="entry name" value="TRANSPORT PROTEIN COMB"/>
    <property type="match status" value="1"/>
</dbReference>
<dbReference type="InterPro" id="IPR022275">
    <property type="entry name" value="NHPM_bacteriocin_SS_HylD"/>
</dbReference>
<protein>
    <submittedName>
        <fullName evidence="7">NHLP bacteriocin system secretion protein</fullName>
    </submittedName>
</protein>
<dbReference type="NCBIfam" id="TIGR03794">
    <property type="entry name" value="NHLM_micro_HlyD"/>
    <property type="match status" value="1"/>
</dbReference>
<evidence type="ECO:0000313" key="8">
    <source>
        <dbReference type="Proteomes" id="UP000231194"/>
    </source>
</evidence>
<reference evidence="7 8" key="1">
    <citation type="submission" date="2017-11" db="EMBL/GenBank/DDBJ databases">
        <title>Bradyrhizobium forestalis sp. nov., an efficient nitrogen-fixing bacterium isolated from nodules of forest legume species in the Amazon.</title>
        <authorList>
            <person name="Costa E.M."/>
            <person name="Guimaraes A."/>
            <person name="Carvalho T.S."/>
            <person name="Rodrigues T.L."/>
            <person name="Ribeiro P.R.A."/>
            <person name="Lebbe L."/>
            <person name="Willems A."/>
            <person name="Moreira F.M.S."/>
        </authorList>
    </citation>
    <scope>NUCLEOTIDE SEQUENCE [LARGE SCALE GENOMIC DNA]</scope>
    <source>
        <strain evidence="7 8">INPA54B</strain>
    </source>
</reference>
<keyword evidence="2 6" id="KW-0812">Transmembrane</keyword>
<evidence type="ECO:0000256" key="4">
    <source>
        <dbReference type="ARBA" id="ARBA00023136"/>
    </source>
</evidence>
<dbReference type="OrthoDB" id="8439633at2"/>
<evidence type="ECO:0000256" key="2">
    <source>
        <dbReference type="ARBA" id="ARBA00022692"/>
    </source>
</evidence>
<evidence type="ECO:0000313" key="7">
    <source>
        <dbReference type="EMBL" id="PJG51254.1"/>
    </source>
</evidence>
<dbReference type="Proteomes" id="UP000231194">
    <property type="component" value="Unassembled WGS sequence"/>
</dbReference>
<dbReference type="AlphaFoldDB" id="A0A2M8R0C0"/>
<dbReference type="Gene3D" id="2.40.50.100">
    <property type="match status" value="1"/>
</dbReference>
<keyword evidence="4 6" id="KW-0472">Membrane</keyword>
<sequence>MSEPNKTFRAVALERATSLEQLDHLVTITRPFDWIVAAVILLTVGTAVTWGFFGRLPTRAQAEGIFVSSEGRVVDAVSGAAGRLASIEVAVGDRVTKGQVIAKVSQTEIEQRYRDAMEVRRERESEHETLKVKTAAELELKTRNFAKLEEAFVQIILATDQRIAYLTSDLANLEGLLSKGYTTRRNVEERRRELSDAQQRKEDTQNEILKLKAQKTDLETQRQREIEQSQYRVNEARRLVEKLVSDLGRDTAVGSPIAGRVLEIKVSPGSVLNVGTPVVVVETEGSALDAILYVPADKGKSVKPGMEVRLEPRTVKREEFGTMLGTVQSISDFPITPQGMAAVLHNDSLVTQFSKNGAPYAATVRLKQDPSTVSGYHWAVGKGPEIRLSSGTLTKAEITTRERRPVELIVPMLKRLTGIS</sequence>
<feature type="transmembrane region" description="Helical" evidence="6">
    <location>
        <begin position="34"/>
        <end position="53"/>
    </location>
</feature>
<feature type="coiled-coil region" evidence="5">
    <location>
        <begin position="184"/>
        <end position="228"/>
    </location>
</feature>
<evidence type="ECO:0000256" key="3">
    <source>
        <dbReference type="ARBA" id="ARBA00022989"/>
    </source>
</evidence>
<name>A0A2M8R0C0_9BRAD</name>
<comment type="subcellular location">
    <subcellularLocation>
        <location evidence="1">Membrane</location>
        <topology evidence="1">Single-pass membrane protein</topology>
    </subcellularLocation>
</comment>
<keyword evidence="5" id="KW-0175">Coiled coil</keyword>
<comment type="caution">
    <text evidence="7">The sequence shown here is derived from an EMBL/GenBank/DDBJ whole genome shotgun (WGS) entry which is preliminary data.</text>
</comment>
<organism evidence="7 8">
    <name type="scientific">Bradyrhizobium forestalis</name>
    <dbReference type="NCBI Taxonomy" id="1419263"/>
    <lineage>
        <taxon>Bacteria</taxon>
        <taxon>Pseudomonadati</taxon>
        <taxon>Pseudomonadota</taxon>
        <taxon>Alphaproteobacteria</taxon>
        <taxon>Hyphomicrobiales</taxon>
        <taxon>Nitrobacteraceae</taxon>
        <taxon>Bradyrhizobium</taxon>
    </lineage>
</organism>
<evidence type="ECO:0000256" key="6">
    <source>
        <dbReference type="SAM" id="Phobius"/>
    </source>
</evidence>
<evidence type="ECO:0000256" key="5">
    <source>
        <dbReference type="SAM" id="Coils"/>
    </source>
</evidence>
<dbReference type="InterPro" id="IPR050739">
    <property type="entry name" value="MFP"/>
</dbReference>
<accession>A0A2M8R0C0</accession>
<dbReference type="PRINTS" id="PR01490">
    <property type="entry name" value="RTXTOXIND"/>
</dbReference>
<keyword evidence="3 6" id="KW-1133">Transmembrane helix</keyword>
<dbReference type="RefSeq" id="WP_100235751.1">
    <property type="nucleotide sequence ID" value="NZ_PGVG01000040.1"/>
</dbReference>
<proteinExistence type="predicted"/>